<dbReference type="EMBL" id="SLXU01000006">
    <property type="protein sequence ID" value="TCP61181.1"/>
    <property type="molecule type" value="Genomic_DNA"/>
</dbReference>
<feature type="region of interest" description="Disordered" evidence="1">
    <location>
        <begin position="715"/>
        <end position="735"/>
    </location>
</feature>
<feature type="signal peptide" evidence="2">
    <location>
        <begin position="1"/>
        <end position="19"/>
    </location>
</feature>
<evidence type="ECO:0000313" key="3">
    <source>
        <dbReference type="EMBL" id="TCP61181.1"/>
    </source>
</evidence>
<accession>A0A4R2RN39</accession>
<dbReference type="Proteomes" id="UP000295050">
    <property type="component" value="Unassembled WGS sequence"/>
</dbReference>
<dbReference type="OrthoDB" id="7847197at2"/>
<proteinExistence type="predicted"/>
<feature type="chain" id="PRO_5020180235" evidence="2">
    <location>
        <begin position="20"/>
        <end position="735"/>
    </location>
</feature>
<sequence>MPRLLLALILLVFPVLAPAQTVPVRSGEHPGFTRLVFETPDQTSWVLGRGAEGYELQLEKEGLRIDLARVFDKIGRTRLSAVSLDAPGRIGLSVRDGVHAHAFDLRAGVLVVDIRDGSPPAGSPFELPFKTGSGKAPGPALSPLPLLLAPRQPDPFVAGLLAPRPGKIRLPALRRDLFQQVGRAASQGLVGPLAPALRDGDESVGGPGAGMADHDADPPANMTVRTSIDRGLAGAVAKKSRSGVGPACWPDAALDVAAWQGDQSPAALIAQHRGALFDGRDRTRPGAAEQLAQAYLALGFGAEAARVLEQFGSDVPEAALWRQMAAILDDGQAAEPMVFEGQLACPGAAAMWAALAWPALPPAMPRDTAAIRRGFSALPPHLRHRLGPPLAQRFLAIGDMTTARAIGDATLRGKFAPGDPRLRILEARLALDHAETAQSEETVTAIADSGAVDAAEALALSLDRRIHAETAPLAADILAAESLGFELRGTPMGDRLRGLAILGHGLHGAFPTAFANFQAAPPDDAGEIADALTARLAGHGSDADILRAVPGGPAWDVVSQARPAARVALARRFVTLGLVSQAETLIDGLPGRDDPDLRMVLAEIALFGQAPGQALQYLSGLDGSAAAALRARARAARGDFQGAAEAAMAAGDPARAIDFAWLGQDWSAIRAIGSPDQKRLADLRDLPLPPGPSLAGARSVLVQSADMREALDALLGSAPGGVRPTDVQTSSTGAP</sequence>
<keyword evidence="4" id="KW-1185">Reference proteome</keyword>
<dbReference type="RefSeq" id="WP_132951357.1">
    <property type="nucleotide sequence ID" value="NZ_SLXU01000006.1"/>
</dbReference>
<comment type="caution">
    <text evidence="3">The sequence shown here is derived from an EMBL/GenBank/DDBJ whole genome shotgun (WGS) entry which is preliminary data.</text>
</comment>
<organism evidence="3 4">
    <name type="scientific">Rhodovulum bhavnagarense</name>
    <dbReference type="NCBI Taxonomy" id="992286"/>
    <lineage>
        <taxon>Bacteria</taxon>
        <taxon>Pseudomonadati</taxon>
        <taxon>Pseudomonadota</taxon>
        <taxon>Alphaproteobacteria</taxon>
        <taxon>Rhodobacterales</taxon>
        <taxon>Paracoccaceae</taxon>
        <taxon>Rhodovulum</taxon>
    </lineage>
</organism>
<reference evidence="3 4" key="1">
    <citation type="submission" date="2019-03" db="EMBL/GenBank/DDBJ databases">
        <title>Genomic Encyclopedia of Type Strains, Phase IV (KMG-IV): sequencing the most valuable type-strain genomes for metagenomic binning, comparative biology and taxonomic classification.</title>
        <authorList>
            <person name="Goeker M."/>
        </authorList>
    </citation>
    <scope>NUCLEOTIDE SEQUENCE [LARGE SCALE GENOMIC DNA]</scope>
    <source>
        <strain evidence="3 4">DSM 24766</strain>
    </source>
</reference>
<name>A0A4R2RN39_9RHOB</name>
<dbReference type="AlphaFoldDB" id="A0A4R2RN39"/>
<evidence type="ECO:0000256" key="2">
    <source>
        <dbReference type="SAM" id="SignalP"/>
    </source>
</evidence>
<protein>
    <submittedName>
        <fullName evidence="3">Uncharacterized protein</fullName>
    </submittedName>
</protein>
<evidence type="ECO:0000313" key="4">
    <source>
        <dbReference type="Proteomes" id="UP000295050"/>
    </source>
</evidence>
<gene>
    <name evidence="3" type="ORF">EV663_106129</name>
</gene>
<keyword evidence="2" id="KW-0732">Signal</keyword>
<feature type="compositionally biased region" description="Polar residues" evidence="1">
    <location>
        <begin position="726"/>
        <end position="735"/>
    </location>
</feature>
<evidence type="ECO:0000256" key="1">
    <source>
        <dbReference type="SAM" id="MobiDB-lite"/>
    </source>
</evidence>